<dbReference type="CDD" id="cd04301">
    <property type="entry name" value="NAT_SF"/>
    <property type="match status" value="1"/>
</dbReference>
<evidence type="ECO:0000259" key="3">
    <source>
        <dbReference type="PROSITE" id="PS51186"/>
    </source>
</evidence>
<sequence>MMTTLTVSTSIDRETAQLIGEGLNAYNYETAGPHNEQDLWIVARDEDASLAGGLKGSSEYSWLFVEWLWISSKHRNRGLGVQLLGRAEEVARQRGCVGVHLDSYTFQAPEFYKRLGYEEFGRIDDYPAGHSRVWLKKRL</sequence>
<name>A0ABR6L1F4_9HYPH</name>
<proteinExistence type="predicted"/>
<protein>
    <submittedName>
        <fullName evidence="4">GNAT superfamily N-acetyltransferase</fullName>
    </submittedName>
</protein>
<dbReference type="InterPro" id="IPR000182">
    <property type="entry name" value="GNAT_dom"/>
</dbReference>
<dbReference type="Gene3D" id="3.40.630.30">
    <property type="match status" value="1"/>
</dbReference>
<dbReference type="Pfam" id="PF00583">
    <property type="entry name" value="Acetyltransf_1"/>
    <property type="match status" value="1"/>
</dbReference>
<organism evidence="4 5">
    <name type="scientific">Aminobacter niigataensis</name>
    <dbReference type="NCBI Taxonomy" id="83265"/>
    <lineage>
        <taxon>Bacteria</taxon>
        <taxon>Pseudomonadati</taxon>
        <taxon>Pseudomonadota</taxon>
        <taxon>Alphaproteobacteria</taxon>
        <taxon>Hyphomicrobiales</taxon>
        <taxon>Phyllobacteriaceae</taxon>
        <taxon>Aminobacter</taxon>
    </lineage>
</organism>
<evidence type="ECO:0000313" key="5">
    <source>
        <dbReference type="Proteomes" id="UP000539538"/>
    </source>
</evidence>
<feature type="domain" description="N-acetyltransferase" evidence="3">
    <location>
        <begin position="2"/>
        <end position="139"/>
    </location>
</feature>
<reference evidence="4 5" key="1">
    <citation type="submission" date="2020-08" db="EMBL/GenBank/DDBJ databases">
        <title>Genomic Encyclopedia of Type Strains, Phase IV (KMG-IV): sequencing the most valuable type-strain genomes for metagenomic binning, comparative biology and taxonomic classification.</title>
        <authorList>
            <person name="Goeker M."/>
        </authorList>
    </citation>
    <scope>NUCLEOTIDE SEQUENCE [LARGE SCALE GENOMIC DNA]</scope>
    <source>
        <strain evidence="4 5">DSM 7050</strain>
    </source>
</reference>
<evidence type="ECO:0000256" key="1">
    <source>
        <dbReference type="ARBA" id="ARBA00022679"/>
    </source>
</evidence>
<dbReference type="EMBL" id="JACHOT010000001">
    <property type="protein sequence ID" value="MBB4649890.1"/>
    <property type="molecule type" value="Genomic_DNA"/>
</dbReference>
<keyword evidence="1" id="KW-0808">Transferase</keyword>
<dbReference type="SUPFAM" id="SSF55729">
    <property type="entry name" value="Acyl-CoA N-acyltransferases (Nat)"/>
    <property type="match status" value="1"/>
</dbReference>
<dbReference type="PANTHER" id="PTHR43877">
    <property type="entry name" value="AMINOALKYLPHOSPHONATE N-ACETYLTRANSFERASE-RELATED-RELATED"/>
    <property type="match status" value="1"/>
</dbReference>
<comment type="caution">
    <text evidence="4">The sequence shown here is derived from an EMBL/GenBank/DDBJ whole genome shotgun (WGS) entry which is preliminary data.</text>
</comment>
<dbReference type="PANTHER" id="PTHR43877:SF2">
    <property type="entry name" value="AMINOALKYLPHOSPHONATE N-ACETYLTRANSFERASE-RELATED"/>
    <property type="match status" value="1"/>
</dbReference>
<dbReference type="Proteomes" id="UP000539538">
    <property type="component" value="Unassembled WGS sequence"/>
</dbReference>
<evidence type="ECO:0000256" key="2">
    <source>
        <dbReference type="ARBA" id="ARBA00023315"/>
    </source>
</evidence>
<evidence type="ECO:0000313" key="4">
    <source>
        <dbReference type="EMBL" id="MBB4649890.1"/>
    </source>
</evidence>
<dbReference type="PROSITE" id="PS51186">
    <property type="entry name" value="GNAT"/>
    <property type="match status" value="1"/>
</dbReference>
<dbReference type="InterPro" id="IPR050832">
    <property type="entry name" value="Bact_Acetyltransf"/>
</dbReference>
<keyword evidence="5" id="KW-1185">Reference proteome</keyword>
<gene>
    <name evidence="4" type="ORF">GGQ99_001612</name>
</gene>
<accession>A0ABR6L1F4</accession>
<keyword evidence="2" id="KW-0012">Acyltransferase</keyword>
<dbReference type="InterPro" id="IPR016181">
    <property type="entry name" value="Acyl_CoA_acyltransferase"/>
</dbReference>